<dbReference type="Proteomes" id="UP001500751">
    <property type="component" value="Unassembled WGS sequence"/>
</dbReference>
<feature type="transmembrane region" description="Helical" evidence="2">
    <location>
        <begin position="56"/>
        <end position="78"/>
    </location>
</feature>
<feature type="region of interest" description="Disordered" evidence="1">
    <location>
        <begin position="1"/>
        <end position="53"/>
    </location>
</feature>
<dbReference type="EMBL" id="BAAAQN010000024">
    <property type="protein sequence ID" value="GAA2036760.1"/>
    <property type="molecule type" value="Genomic_DNA"/>
</dbReference>
<evidence type="ECO:0000256" key="2">
    <source>
        <dbReference type="SAM" id="Phobius"/>
    </source>
</evidence>
<keyword evidence="2" id="KW-0472">Membrane</keyword>
<organism evidence="3 4">
    <name type="scientific">Catenulispora yoronensis</name>
    <dbReference type="NCBI Taxonomy" id="450799"/>
    <lineage>
        <taxon>Bacteria</taxon>
        <taxon>Bacillati</taxon>
        <taxon>Actinomycetota</taxon>
        <taxon>Actinomycetes</taxon>
        <taxon>Catenulisporales</taxon>
        <taxon>Catenulisporaceae</taxon>
        <taxon>Catenulispora</taxon>
    </lineage>
</organism>
<gene>
    <name evidence="3" type="ORF">GCM10009839_42260</name>
</gene>
<reference evidence="3 4" key="1">
    <citation type="journal article" date="2019" name="Int. J. Syst. Evol. Microbiol.">
        <title>The Global Catalogue of Microorganisms (GCM) 10K type strain sequencing project: providing services to taxonomists for standard genome sequencing and annotation.</title>
        <authorList>
            <consortium name="The Broad Institute Genomics Platform"/>
            <consortium name="The Broad Institute Genome Sequencing Center for Infectious Disease"/>
            <person name="Wu L."/>
            <person name="Ma J."/>
        </authorList>
    </citation>
    <scope>NUCLEOTIDE SEQUENCE [LARGE SCALE GENOMIC DNA]</scope>
    <source>
        <strain evidence="3 4">JCM 16014</strain>
    </source>
</reference>
<evidence type="ECO:0008006" key="5">
    <source>
        <dbReference type="Google" id="ProtNLM"/>
    </source>
</evidence>
<feature type="compositionally biased region" description="Low complexity" evidence="1">
    <location>
        <begin position="172"/>
        <end position="189"/>
    </location>
</feature>
<keyword evidence="2" id="KW-1133">Transmembrane helix</keyword>
<feature type="compositionally biased region" description="Low complexity" evidence="1">
    <location>
        <begin position="199"/>
        <end position="212"/>
    </location>
</feature>
<accession>A0ABN2UH42</accession>
<sequence length="234" mass="23839">MSAVPTQRQDAASGSSRSADDDSGGSGGPGGSGSSGGPGGSGGSGSRPPAKRRTRYTARAAVLLLVFCALVLALAYPLQQYFSQSSQIDKLKEQNAQKRVEVDQLRQELERWQDPDYVRIQARSRLHYVLPGETGLRLLGSGDAASGVPNPTDTRAGGPTAWYSQLWNSVTSAASSAPTSPATPTSPTSPASPGPTSPTAPSTPASSGSLTSPTPPASPTPASPTPTAPTSTKH</sequence>
<dbReference type="InterPro" id="IPR007060">
    <property type="entry name" value="FtsL/DivIC"/>
</dbReference>
<dbReference type="Pfam" id="PF04977">
    <property type="entry name" value="DivIC"/>
    <property type="match status" value="1"/>
</dbReference>
<feature type="region of interest" description="Disordered" evidence="1">
    <location>
        <begin position="172"/>
        <end position="234"/>
    </location>
</feature>
<feature type="compositionally biased region" description="Pro residues" evidence="1">
    <location>
        <begin position="213"/>
        <end position="227"/>
    </location>
</feature>
<evidence type="ECO:0000313" key="3">
    <source>
        <dbReference type="EMBL" id="GAA2036760.1"/>
    </source>
</evidence>
<proteinExistence type="predicted"/>
<protein>
    <recommendedName>
        <fullName evidence="5">Septum formation initiator</fullName>
    </recommendedName>
</protein>
<feature type="compositionally biased region" description="Gly residues" evidence="1">
    <location>
        <begin position="24"/>
        <end position="45"/>
    </location>
</feature>
<keyword evidence="2" id="KW-0812">Transmembrane</keyword>
<comment type="caution">
    <text evidence="3">The sequence shown here is derived from an EMBL/GenBank/DDBJ whole genome shotgun (WGS) entry which is preliminary data.</text>
</comment>
<evidence type="ECO:0000256" key="1">
    <source>
        <dbReference type="SAM" id="MobiDB-lite"/>
    </source>
</evidence>
<name>A0ABN2UH42_9ACTN</name>
<feature type="region of interest" description="Disordered" evidence="1">
    <location>
        <begin position="141"/>
        <end position="160"/>
    </location>
</feature>
<evidence type="ECO:0000313" key="4">
    <source>
        <dbReference type="Proteomes" id="UP001500751"/>
    </source>
</evidence>
<keyword evidence="4" id="KW-1185">Reference proteome</keyword>